<keyword evidence="2" id="KW-0805">Transcription regulation</keyword>
<feature type="domain" description="HTH myb-type" evidence="8">
    <location>
        <begin position="62"/>
        <end position="116"/>
    </location>
</feature>
<evidence type="ECO:0000256" key="5">
    <source>
        <dbReference type="ARBA" id="ARBA00023242"/>
    </source>
</evidence>
<reference evidence="9 10" key="1">
    <citation type="submission" date="2023-10" db="EMBL/GenBank/DDBJ databases">
        <title>Chromosome-scale genome assembly provides insights into flower coloration mechanisms of Canna indica.</title>
        <authorList>
            <person name="Li C."/>
        </authorList>
    </citation>
    <scope>NUCLEOTIDE SEQUENCE [LARGE SCALE GENOMIC DNA]</scope>
    <source>
        <tissue evidence="9">Flower</tissue>
    </source>
</reference>
<dbReference type="AlphaFoldDB" id="A0AAQ3JVF7"/>
<evidence type="ECO:0000259" key="8">
    <source>
        <dbReference type="PROSITE" id="PS51294"/>
    </source>
</evidence>
<feature type="compositionally biased region" description="Polar residues" evidence="6">
    <location>
        <begin position="166"/>
        <end position="175"/>
    </location>
</feature>
<dbReference type="PANTHER" id="PTHR47999">
    <property type="entry name" value="TRANSCRIPTION FACTOR MYB8-RELATED-RELATED"/>
    <property type="match status" value="1"/>
</dbReference>
<dbReference type="CDD" id="cd00167">
    <property type="entry name" value="SANT"/>
    <property type="match status" value="2"/>
</dbReference>
<dbReference type="Gene3D" id="1.10.10.60">
    <property type="entry name" value="Homeodomain-like"/>
    <property type="match status" value="2"/>
</dbReference>
<name>A0AAQ3JVF7_9LILI</name>
<feature type="compositionally biased region" description="Low complexity" evidence="6">
    <location>
        <begin position="122"/>
        <end position="131"/>
    </location>
</feature>
<evidence type="ECO:0000256" key="6">
    <source>
        <dbReference type="SAM" id="MobiDB-lite"/>
    </source>
</evidence>
<evidence type="ECO:0000256" key="3">
    <source>
        <dbReference type="ARBA" id="ARBA00023125"/>
    </source>
</evidence>
<dbReference type="Proteomes" id="UP001327560">
    <property type="component" value="Chromosome 2"/>
</dbReference>
<dbReference type="GO" id="GO:0003677">
    <property type="term" value="F:DNA binding"/>
    <property type="evidence" value="ECO:0007669"/>
    <property type="project" value="UniProtKB-KW"/>
</dbReference>
<feature type="domain" description="Myb-like" evidence="7">
    <location>
        <begin position="62"/>
        <end position="112"/>
    </location>
</feature>
<dbReference type="EMBL" id="CP136891">
    <property type="protein sequence ID" value="WOK96088.1"/>
    <property type="molecule type" value="Genomic_DNA"/>
</dbReference>
<comment type="subcellular location">
    <subcellularLocation>
        <location evidence="1">Nucleus</location>
    </subcellularLocation>
</comment>
<feature type="region of interest" description="Disordered" evidence="6">
    <location>
        <begin position="224"/>
        <end position="246"/>
    </location>
</feature>
<keyword evidence="10" id="KW-1185">Reference proteome</keyword>
<accession>A0AAQ3JVF7</accession>
<dbReference type="Pfam" id="PF00249">
    <property type="entry name" value="Myb_DNA-binding"/>
    <property type="match status" value="2"/>
</dbReference>
<dbReference type="InterPro" id="IPR009057">
    <property type="entry name" value="Homeodomain-like_sf"/>
</dbReference>
<feature type="compositionally biased region" description="Polar residues" evidence="6">
    <location>
        <begin position="187"/>
        <end position="196"/>
    </location>
</feature>
<dbReference type="PROSITE" id="PS50090">
    <property type="entry name" value="MYB_LIKE"/>
    <property type="match status" value="2"/>
</dbReference>
<keyword evidence="5" id="KW-0539">Nucleus</keyword>
<protein>
    <submittedName>
        <fullName evidence="9">Myb-related protein P-like</fullName>
    </submittedName>
</protein>
<dbReference type="InterPro" id="IPR017930">
    <property type="entry name" value="Myb_dom"/>
</dbReference>
<feature type="domain" description="HTH myb-type" evidence="8">
    <location>
        <begin position="9"/>
        <end position="61"/>
    </location>
</feature>
<dbReference type="InterPro" id="IPR001005">
    <property type="entry name" value="SANT/Myb"/>
</dbReference>
<feature type="region of interest" description="Disordered" evidence="6">
    <location>
        <begin position="119"/>
        <end position="204"/>
    </location>
</feature>
<evidence type="ECO:0000256" key="4">
    <source>
        <dbReference type="ARBA" id="ARBA00023163"/>
    </source>
</evidence>
<evidence type="ECO:0000256" key="2">
    <source>
        <dbReference type="ARBA" id="ARBA00023015"/>
    </source>
</evidence>
<keyword evidence="3" id="KW-0238">DNA-binding</keyword>
<evidence type="ECO:0000256" key="1">
    <source>
        <dbReference type="ARBA" id="ARBA00004123"/>
    </source>
</evidence>
<dbReference type="InterPro" id="IPR015495">
    <property type="entry name" value="Myb_TF_plants"/>
</dbReference>
<evidence type="ECO:0000313" key="9">
    <source>
        <dbReference type="EMBL" id="WOK96088.1"/>
    </source>
</evidence>
<proteinExistence type="predicted"/>
<keyword evidence="4" id="KW-0804">Transcription</keyword>
<feature type="domain" description="Myb-like" evidence="7">
    <location>
        <begin position="9"/>
        <end position="61"/>
    </location>
</feature>
<dbReference type="SUPFAM" id="SSF46689">
    <property type="entry name" value="Homeodomain-like"/>
    <property type="match status" value="1"/>
</dbReference>
<dbReference type="SMART" id="SM00717">
    <property type="entry name" value="SANT"/>
    <property type="match status" value="2"/>
</dbReference>
<organism evidence="9 10">
    <name type="scientific">Canna indica</name>
    <name type="common">Indian-shot</name>
    <dbReference type="NCBI Taxonomy" id="4628"/>
    <lineage>
        <taxon>Eukaryota</taxon>
        <taxon>Viridiplantae</taxon>
        <taxon>Streptophyta</taxon>
        <taxon>Embryophyta</taxon>
        <taxon>Tracheophyta</taxon>
        <taxon>Spermatophyta</taxon>
        <taxon>Magnoliopsida</taxon>
        <taxon>Liliopsida</taxon>
        <taxon>Zingiberales</taxon>
        <taxon>Cannaceae</taxon>
        <taxon>Canna</taxon>
    </lineage>
</organism>
<dbReference type="PROSITE" id="PS51294">
    <property type="entry name" value="HTH_MYB"/>
    <property type="match status" value="2"/>
</dbReference>
<dbReference type="GO" id="GO:0005634">
    <property type="term" value="C:nucleus"/>
    <property type="evidence" value="ECO:0007669"/>
    <property type="project" value="UniProtKB-SubCell"/>
</dbReference>
<dbReference type="FunFam" id="1.10.10.60:FF:000121">
    <property type="entry name" value="Myb transcription factor"/>
    <property type="match status" value="1"/>
</dbReference>
<gene>
    <name evidence="9" type="ORF">Cni_G04795</name>
</gene>
<evidence type="ECO:0000313" key="10">
    <source>
        <dbReference type="Proteomes" id="UP001327560"/>
    </source>
</evidence>
<sequence length="301" mass="33322">MGRAPCCEKVGLKRGRWTAEEDDILVKYIAAHGEGSWRSLPKNAGLLRCGKSCRLRWINYLRTDIKRGNITKEEDDTIVNLHAVHGNRWSLIAAHLPGRTDNEIKNYWNSHLHKIVQNSKRSAAASEAMASNNGKQTGERTKNTASTGRRAGKKTTSEKTNEDVQIPSQVQSEVENSIVLDPEQDQAAGSTTTIEQQIDGGGFQCTGMEMEMESMLNFGASEEWEPLEERDGGGAGGGGGGDEKRVVGDEVRVNDLSPQVEEGGGQWPQVLDEWEILEGLDVDNLWGEGAQEMWQWLWETD</sequence>
<evidence type="ECO:0000259" key="7">
    <source>
        <dbReference type="PROSITE" id="PS50090"/>
    </source>
</evidence>
<dbReference type="PANTHER" id="PTHR47999:SF111">
    <property type="entry name" value="TRANSCRIPTION FACTOR MYB11-RELATED"/>
    <property type="match status" value="1"/>
</dbReference>